<proteinExistence type="predicted"/>
<dbReference type="InterPro" id="IPR024185">
    <property type="entry name" value="FTHF_cligase-like_sf"/>
</dbReference>
<dbReference type="InterPro" id="IPR037171">
    <property type="entry name" value="NagB/RpiA_transferase-like"/>
</dbReference>
<gene>
    <name evidence="2" type="ORF">BWK73_24640</name>
</gene>
<accession>A0A1Y1QLP2</accession>
<name>A0A1Y1QLP2_9GAMM</name>
<evidence type="ECO:0000259" key="1">
    <source>
        <dbReference type="Pfam" id="PF02589"/>
    </source>
</evidence>
<dbReference type="Pfam" id="PF02589">
    <property type="entry name" value="LUD_dom"/>
    <property type="match status" value="1"/>
</dbReference>
<feature type="domain" description="LUD" evidence="1">
    <location>
        <begin position="52"/>
        <end position="227"/>
    </location>
</feature>
<evidence type="ECO:0000313" key="3">
    <source>
        <dbReference type="Proteomes" id="UP000192491"/>
    </source>
</evidence>
<protein>
    <submittedName>
        <fullName evidence="2">Lactate utilization protein B/C</fullName>
    </submittedName>
</protein>
<dbReference type="EMBL" id="MTEJ01000167">
    <property type="protein sequence ID" value="OQX08719.1"/>
    <property type="molecule type" value="Genomic_DNA"/>
</dbReference>
<dbReference type="InterPro" id="IPR003741">
    <property type="entry name" value="LUD_dom"/>
</dbReference>
<dbReference type="PANTHER" id="PTHR43682:SF1">
    <property type="entry name" value="LACTATE UTILIZATION PROTEIN C"/>
    <property type="match status" value="1"/>
</dbReference>
<dbReference type="Proteomes" id="UP000192491">
    <property type="component" value="Unassembled WGS sequence"/>
</dbReference>
<dbReference type="SUPFAM" id="SSF100950">
    <property type="entry name" value="NagB/RpiA/CoA transferase-like"/>
    <property type="match status" value="1"/>
</dbReference>
<reference evidence="2 3" key="1">
    <citation type="submission" date="2017-01" db="EMBL/GenBank/DDBJ databases">
        <title>Novel large sulfur bacteria in the metagenomes of groundwater-fed chemosynthetic microbial mats in the Lake Huron basin.</title>
        <authorList>
            <person name="Sharrar A.M."/>
            <person name="Flood B.E."/>
            <person name="Bailey J.V."/>
            <person name="Jones D.S."/>
            <person name="Biddanda B."/>
            <person name="Ruberg S.A."/>
            <person name="Marcus D.N."/>
            <person name="Dick G.J."/>
        </authorList>
    </citation>
    <scope>NUCLEOTIDE SEQUENCE [LARGE SCALE GENOMIC DNA]</scope>
    <source>
        <strain evidence="2">A8</strain>
    </source>
</reference>
<dbReference type="PANTHER" id="PTHR43682">
    <property type="entry name" value="LACTATE UTILIZATION PROTEIN C"/>
    <property type="match status" value="1"/>
</dbReference>
<dbReference type="AlphaFoldDB" id="A0A1Y1QLP2"/>
<comment type="caution">
    <text evidence="2">The sequence shown here is derived from an EMBL/GenBank/DDBJ whole genome shotgun (WGS) entry which is preliminary data.</text>
</comment>
<organism evidence="2 3">
    <name type="scientific">Thiothrix lacustris</name>
    <dbReference type="NCBI Taxonomy" id="525917"/>
    <lineage>
        <taxon>Bacteria</taxon>
        <taxon>Pseudomonadati</taxon>
        <taxon>Pseudomonadota</taxon>
        <taxon>Gammaproteobacteria</taxon>
        <taxon>Thiotrichales</taxon>
        <taxon>Thiotrichaceae</taxon>
        <taxon>Thiothrix</taxon>
    </lineage>
</organism>
<sequence>MNNARNTIIDRLRQGRTTAVGACLASDSSFGTLNKESLARQAPTWDRAERVRRFTERMVAVRAEVHQATADTWLEVVSQICAAKGLNNLLVSPQTGWGEQIHAQAERFPALKTYDQPIESWKQELFYGIDAAFTGTYGGIAETGTLIVMPSVDEPRLMSLVPPVHIALLEVDKLYTTFAEAVQEQGWVQAGMPSNALLISGPSKSADIEQTLAYGVHGPKELLVILV</sequence>
<dbReference type="Gene3D" id="3.40.50.10420">
    <property type="entry name" value="NagB/RpiA/CoA transferase-like"/>
    <property type="match status" value="1"/>
</dbReference>
<evidence type="ECO:0000313" key="2">
    <source>
        <dbReference type="EMBL" id="OQX08719.1"/>
    </source>
</evidence>